<protein>
    <recommendedName>
        <fullName evidence="9">Major facilitator superfamily (MFS) profile domain-containing protein</fullName>
    </recommendedName>
</protein>
<dbReference type="AlphaFoldDB" id="A0A0F9FBB7"/>
<evidence type="ECO:0000256" key="6">
    <source>
        <dbReference type="ARBA" id="ARBA00023136"/>
    </source>
</evidence>
<dbReference type="EMBL" id="LAZR01024257">
    <property type="protein sequence ID" value="KKL75761.1"/>
    <property type="molecule type" value="Genomic_DNA"/>
</dbReference>
<organism evidence="8">
    <name type="scientific">marine sediment metagenome</name>
    <dbReference type="NCBI Taxonomy" id="412755"/>
    <lineage>
        <taxon>unclassified sequences</taxon>
        <taxon>metagenomes</taxon>
        <taxon>ecological metagenomes</taxon>
    </lineage>
</organism>
<feature type="transmembrane region" description="Helical" evidence="7">
    <location>
        <begin position="298"/>
        <end position="317"/>
    </location>
</feature>
<dbReference type="PANTHER" id="PTHR11328">
    <property type="entry name" value="MAJOR FACILITATOR SUPERFAMILY DOMAIN-CONTAINING PROTEIN"/>
    <property type="match status" value="1"/>
</dbReference>
<dbReference type="GO" id="GO:0005886">
    <property type="term" value="C:plasma membrane"/>
    <property type="evidence" value="ECO:0007669"/>
    <property type="project" value="UniProtKB-SubCell"/>
</dbReference>
<feature type="transmembrane region" description="Helical" evidence="7">
    <location>
        <begin position="83"/>
        <end position="105"/>
    </location>
</feature>
<evidence type="ECO:0000313" key="8">
    <source>
        <dbReference type="EMBL" id="KKL75761.1"/>
    </source>
</evidence>
<dbReference type="Gene3D" id="1.20.1250.20">
    <property type="entry name" value="MFS general substrate transporter like domains"/>
    <property type="match status" value="2"/>
</dbReference>
<dbReference type="Pfam" id="PF13347">
    <property type="entry name" value="MFS_2"/>
    <property type="match status" value="1"/>
</dbReference>
<feature type="transmembrane region" description="Helical" evidence="7">
    <location>
        <begin position="12"/>
        <end position="35"/>
    </location>
</feature>
<dbReference type="PANTHER" id="PTHR11328:SF24">
    <property type="entry name" value="MAJOR FACILITATOR SUPERFAMILY (MFS) PROFILE DOMAIN-CONTAINING PROTEIN"/>
    <property type="match status" value="1"/>
</dbReference>
<feature type="transmembrane region" description="Helical" evidence="7">
    <location>
        <begin position="157"/>
        <end position="176"/>
    </location>
</feature>
<keyword evidence="2" id="KW-0813">Transport</keyword>
<evidence type="ECO:0000256" key="5">
    <source>
        <dbReference type="ARBA" id="ARBA00022989"/>
    </source>
</evidence>
<dbReference type="SUPFAM" id="SSF103473">
    <property type="entry name" value="MFS general substrate transporter"/>
    <property type="match status" value="1"/>
</dbReference>
<evidence type="ECO:0000256" key="3">
    <source>
        <dbReference type="ARBA" id="ARBA00022475"/>
    </source>
</evidence>
<reference evidence="8" key="1">
    <citation type="journal article" date="2015" name="Nature">
        <title>Complex archaea that bridge the gap between prokaryotes and eukaryotes.</title>
        <authorList>
            <person name="Spang A."/>
            <person name="Saw J.H."/>
            <person name="Jorgensen S.L."/>
            <person name="Zaremba-Niedzwiedzka K."/>
            <person name="Martijn J."/>
            <person name="Lind A.E."/>
            <person name="van Eijk R."/>
            <person name="Schleper C."/>
            <person name="Guy L."/>
            <person name="Ettema T.J."/>
        </authorList>
    </citation>
    <scope>NUCLEOTIDE SEQUENCE</scope>
</reference>
<dbReference type="InterPro" id="IPR018043">
    <property type="entry name" value="Na/Gal_symport_CS"/>
</dbReference>
<feature type="transmembrane region" description="Helical" evidence="7">
    <location>
        <begin position="41"/>
        <end position="62"/>
    </location>
</feature>
<keyword evidence="4 7" id="KW-0812">Transmembrane</keyword>
<keyword evidence="6 7" id="KW-0472">Membrane</keyword>
<feature type="transmembrane region" description="Helical" evidence="7">
    <location>
        <begin position="266"/>
        <end position="286"/>
    </location>
</feature>
<feature type="transmembrane region" description="Helical" evidence="7">
    <location>
        <begin position="323"/>
        <end position="345"/>
    </location>
</feature>
<evidence type="ECO:0000256" key="4">
    <source>
        <dbReference type="ARBA" id="ARBA00022692"/>
    </source>
</evidence>
<accession>A0A0F9FBB7</accession>
<dbReference type="NCBIfam" id="TIGR00792">
    <property type="entry name" value="gph"/>
    <property type="match status" value="1"/>
</dbReference>
<evidence type="ECO:0000256" key="7">
    <source>
        <dbReference type="SAM" id="Phobius"/>
    </source>
</evidence>
<feature type="transmembrane region" description="Helical" evidence="7">
    <location>
        <begin position="111"/>
        <end position="136"/>
    </location>
</feature>
<feature type="transmembrane region" description="Helical" evidence="7">
    <location>
        <begin position="226"/>
        <end position="254"/>
    </location>
</feature>
<comment type="subcellular location">
    <subcellularLocation>
        <location evidence="1">Cell membrane</location>
        <topology evidence="1">Multi-pass membrane protein</topology>
    </subcellularLocation>
</comment>
<keyword evidence="5 7" id="KW-1133">Transmembrane helix</keyword>
<evidence type="ECO:0008006" key="9">
    <source>
        <dbReference type="Google" id="ProtNLM"/>
    </source>
</evidence>
<sequence length="445" mass="49734">MKTDRQLLSTKVKIGFGICDLGGNLFFTIIGFYLLFFLTDIVKLAAGLAGTALMIGKIWDAVTDPAVGYLSDRTRSPMGRRRPYILAGSILLFFFMILMFFNPHISSQRNLFIWTAVVFCLLNTAYTLMNIPYGALTPELTSDFNERTVLNGYRMSFAVVGTFIGAGLVLPITGLFKNPDIGWTFMAGVMGGVMTATALVTFFTVKGMDRGKPVVHKNILRSYIEVLGLKPFILALLPWALHITGITVIQGALLYYFRYIYKAENYFQFALLALLLSSLIFIPIWVRVSKKIGKKLSYNLGMLIFSAAVIAFFFFGQRYGVNFAIGIMFIGGIGFSTQYVMPWAIIPDIVEYDAIKNSTRREGVFYGLWTFVSKFGQAFALALNGWVLSLFGYLPDVEQGRLSILAIKLLCGPIPALFFIAGVIILSFYPINRTFYNRMMSEGLN</sequence>
<feature type="transmembrane region" description="Helical" evidence="7">
    <location>
        <begin position="366"/>
        <end position="393"/>
    </location>
</feature>
<comment type="caution">
    <text evidence="8">The sequence shown here is derived from an EMBL/GenBank/DDBJ whole genome shotgun (WGS) entry which is preliminary data.</text>
</comment>
<dbReference type="GO" id="GO:0015293">
    <property type="term" value="F:symporter activity"/>
    <property type="evidence" value="ECO:0007669"/>
    <property type="project" value="InterPro"/>
</dbReference>
<dbReference type="CDD" id="cd17332">
    <property type="entry name" value="MFS_MelB_like"/>
    <property type="match status" value="1"/>
</dbReference>
<gene>
    <name evidence="8" type="ORF">LCGC14_2051660</name>
</gene>
<dbReference type="InterPro" id="IPR036259">
    <property type="entry name" value="MFS_trans_sf"/>
</dbReference>
<dbReference type="InterPro" id="IPR039672">
    <property type="entry name" value="MFS_2"/>
</dbReference>
<evidence type="ECO:0000256" key="2">
    <source>
        <dbReference type="ARBA" id="ARBA00022448"/>
    </source>
</evidence>
<evidence type="ECO:0000256" key="1">
    <source>
        <dbReference type="ARBA" id="ARBA00004651"/>
    </source>
</evidence>
<keyword evidence="3" id="KW-1003">Cell membrane</keyword>
<feature type="transmembrane region" description="Helical" evidence="7">
    <location>
        <begin position="405"/>
        <end position="431"/>
    </location>
</feature>
<name>A0A0F9FBB7_9ZZZZ</name>
<dbReference type="InterPro" id="IPR001927">
    <property type="entry name" value="Na/Gal_symport"/>
</dbReference>
<feature type="transmembrane region" description="Helical" evidence="7">
    <location>
        <begin position="182"/>
        <end position="205"/>
    </location>
</feature>
<proteinExistence type="predicted"/>
<dbReference type="GO" id="GO:0006814">
    <property type="term" value="P:sodium ion transport"/>
    <property type="evidence" value="ECO:0007669"/>
    <property type="project" value="InterPro"/>
</dbReference>
<dbReference type="PROSITE" id="PS00872">
    <property type="entry name" value="NA_GALACTOSIDE_SYMP"/>
    <property type="match status" value="1"/>
</dbReference>
<dbReference type="GO" id="GO:0008643">
    <property type="term" value="P:carbohydrate transport"/>
    <property type="evidence" value="ECO:0007669"/>
    <property type="project" value="InterPro"/>
</dbReference>